<dbReference type="InterPro" id="IPR051083">
    <property type="entry name" value="GrpII_Intron_Splice-Mob/Def"/>
</dbReference>
<dbReference type="GO" id="GO:0003964">
    <property type="term" value="F:RNA-directed DNA polymerase activity"/>
    <property type="evidence" value="ECO:0007669"/>
    <property type="project" value="UniProtKB-KW"/>
</dbReference>
<dbReference type="Proteomes" id="UP000027153">
    <property type="component" value="Unassembled WGS sequence"/>
</dbReference>
<sequence length="298" mass="34126">MKVRNSTTSKDEKLTNVQLRDQWNKIDWNKAEEHVNRLQVRITKAVKTVKWYLVKRLQYLITHSHYAKLLAVRKPTQNTGKRTAGVDGETWSSSKAKMEAALNITDKKYAAKPLKRVFIEKPGKKKKRPLGIPTMYDRAMQSLYALALEPIAEATGDRTSFGYRKERSTHDACEQVFVCMSGKHSPEWVLEGDIKGCFDNISYQWLIDNIPLDKSVLRQFLKAGYIFESQLFPTEAGTPQGGIISPILANMTLDGIEKLLADKYRNNKNGRRYSDHAAKHKVNFVRYADDFIVTAKKK</sequence>
<dbReference type="Pfam" id="PF00078">
    <property type="entry name" value="RVT_1"/>
    <property type="match status" value="1"/>
</dbReference>
<keyword evidence="2" id="KW-0808">Transferase</keyword>
<proteinExistence type="predicted"/>
<organism evidence="2 3">
    <name type="scientific">Candidatus Methanoperedens nitratireducens</name>
    <dbReference type="NCBI Taxonomy" id="1392998"/>
    <lineage>
        <taxon>Archaea</taxon>
        <taxon>Methanobacteriati</taxon>
        <taxon>Methanobacteriota</taxon>
        <taxon>Stenosarchaea group</taxon>
        <taxon>Methanomicrobia</taxon>
        <taxon>Methanosarcinales</taxon>
        <taxon>ANME-2 cluster</taxon>
        <taxon>Candidatus Methanoperedentaceae</taxon>
        <taxon>Candidatus Methanoperedens</taxon>
    </lineage>
</organism>
<dbReference type="SUPFAM" id="SSF56672">
    <property type="entry name" value="DNA/RNA polymerases"/>
    <property type="match status" value="1"/>
</dbReference>
<dbReference type="PANTHER" id="PTHR34047">
    <property type="entry name" value="NUCLEAR INTRON MATURASE 1, MITOCHONDRIAL-RELATED"/>
    <property type="match status" value="1"/>
</dbReference>
<dbReference type="Pfam" id="PF13655">
    <property type="entry name" value="RVT_N"/>
    <property type="match status" value="1"/>
</dbReference>
<keyword evidence="3" id="KW-1185">Reference proteome</keyword>
<dbReference type="PATRIC" id="fig|1392998.3.peg.957"/>
<dbReference type="RefSeq" id="WP_241763314.1">
    <property type="nucleotide sequence ID" value="NZ_JMIY01000002.1"/>
</dbReference>
<gene>
    <name evidence="2" type="ORF">ANME2D_01380</name>
</gene>
<evidence type="ECO:0000313" key="2">
    <source>
        <dbReference type="EMBL" id="KCZ72937.1"/>
    </source>
</evidence>
<dbReference type="PROSITE" id="PS50878">
    <property type="entry name" value="RT_POL"/>
    <property type="match status" value="1"/>
</dbReference>
<dbReference type="CDD" id="cd01651">
    <property type="entry name" value="RT_G2_intron"/>
    <property type="match status" value="1"/>
</dbReference>
<comment type="caution">
    <text evidence="2">The sequence shown here is derived from an EMBL/GenBank/DDBJ whole genome shotgun (WGS) entry which is preliminary data.</text>
</comment>
<evidence type="ECO:0000313" key="3">
    <source>
        <dbReference type="Proteomes" id="UP000027153"/>
    </source>
</evidence>
<accession>A0A062V6N5</accession>
<name>A0A062V6N5_9EURY</name>
<dbReference type="EMBL" id="JMIY01000002">
    <property type="protein sequence ID" value="KCZ72937.1"/>
    <property type="molecule type" value="Genomic_DNA"/>
</dbReference>
<keyword evidence="2" id="KW-0695">RNA-directed DNA polymerase</keyword>
<keyword evidence="2" id="KW-0548">Nucleotidyltransferase</keyword>
<dbReference type="PANTHER" id="PTHR34047:SF8">
    <property type="entry name" value="PROTEIN YKFC"/>
    <property type="match status" value="1"/>
</dbReference>
<dbReference type="InterPro" id="IPR025960">
    <property type="entry name" value="RVT_N"/>
</dbReference>
<dbReference type="AlphaFoldDB" id="A0A062V6N5"/>
<dbReference type="InterPro" id="IPR043502">
    <property type="entry name" value="DNA/RNA_pol_sf"/>
</dbReference>
<reference evidence="2 3" key="1">
    <citation type="journal article" date="2013" name="Nature">
        <title>Anaerobic oxidation of methane coupled to nitrate reduction in a novel archaeal lineage.</title>
        <authorList>
            <person name="Haroon M.F."/>
            <person name="Hu S."/>
            <person name="Shi Y."/>
            <person name="Imelfort M."/>
            <person name="Keller J."/>
            <person name="Hugenholtz P."/>
            <person name="Yuan Z."/>
            <person name="Tyson G.W."/>
        </authorList>
    </citation>
    <scope>NUCLEOTIDE SEQUENCE [LARGE SCALE GENOMIC DNA]</scope>
    <source>
        <strain evidence="2 3">ANME-2d</strain>
    </source>
</reference>
<feature type="domain" description="Reverse transcriptase" evidence="1">
    <location>
        <begin position="100"/>
        <end position="298"/>
    </location>
</feature>
<dbReference type="InterPro" id="IPR000477">
    <property type="entry name" value="RT_dom"/>
</dbReference>
<evidence type="ECO:0000259" key="1">
    <source>
        <dbReference type="PROSITE" id="PS50878"/>
    </source>
</evidence>
<protein>
    <submittedName>
        <fullName evidence="2">Retron-type reverse transcriptase</fullName>
    </submittedName>
</protein>